<reference evidence="5" key="1">
    <citation type="submission" date="2017-02" db="EMBL/GenBank/DDBJ databases">
        <title>Delineation of Paenibacillus larvae strains originating from foulbrood outbreaks.</title>
        <authorList>
            <person name="Beims H."/>
            <person name="Bunk B."/>
            <person name="Sproeer C."/>
            <person name="Mohr K.I."/>
            <person name="Pradella S."/>
            <person name="Guenther G."/>
            <person name="Rohde M."/>
            <person name="von der Ohe W."/>
            <person name="Steinert M."/>
        </authorList>
    </citation>
    <scope>NUCLEOTIDE SEQUENCE [LARGE SCALE GENOMIC DNA]</scope>
    <source>
        <strain evidence="5">Eric_III</strain>
    </source>
</reference>
<dbReference type="InterPro" id="IPR000053">
    <property type="entry name" value="Thymidine/pyrmidine_PPase"/>
</dbReference>
<dbReference type="PANTHER" id="PTHR10515">
    <property type="entry name" value="THYMIDINE PHOSPHORYLASE"/>
    <property type="match status" value="1"/>
</dbReference>
<dbReference type="Gene3D" id="3.40.1030.10">
    <property type="entry name" value="Nucleoside phosphorylase/phosphoribosyltransferase catalytic domain"/>
    <property type="match status" value="1"/>
</dbReference>
<keyword evidence="1 4" id="KW-0328">Glycosyltransferase</keyword>
<evidence type="ECO:0000256" key="2">
    <source>
        <dbReference type="ARBA" id="ARBA00022679"/>
    </source>
</evidence>
<accession>A0A2L1UC34</accession>
<gene>
    <name evidence="4" type="primary">pdp_2</name>
    <name evidence="4" type="ORF">ERICIII_01514</name>
</gene>
<proteinExistence type="predicted"/>
<keyword evidence="3" id="KW-1133">Transmembrane helix</keyword>
<evidence type="ECO:0000256" key="1">
    <source>
        <dbReference type="ARBA" id="ARBA00022676"/>
    </source>
</evidence>
<dbReference type="GeneID" id="64221357"/>
<feature type="transmembrane region" description="Helical" evidence="3">
    <location>
        <begin position="41"/>
        <end position="58"/>
    </location>
</feature>
<sequence length="78" mass="8945">MKKLNYLYDNAMVHSGDRIDLSEISDHIVDKHSTGGVGDKLTLIISPLVASLGSFIISEKNRKYRRWFMKSFNDKTEI</sequence>
<dbReference type="EC" id="2.4.2.2" evidence="4"/>
<dbReference type="STRING" id="147375.BXP28_21265"/>
<keyword evidence="3" id="KW-0472">Membrane</keyword>
<dbReference type="EMBL" id="CP019655">
    <property type="protein sequence ID" value="AVF25702.1"/>
    <property type="molecule type" value="Genomic_DNA"/>
</dbReference>
<dbReference type="AlphaFoldDB" id="A0A2L1UC34"/>
<dbReference type="SUPFAM" id="SSF52418">
    <property type="entry name" value="Nucleoside phosphorylase/phosphoribosyltransferase catalytic domain"/>
    <property type="match status" value="1"/>
</dbReference>
<dbReference type="PANTHER" id="PTHR10515:SF0">
    <property type="entry name" value="THYMIDINE PHOSPHORYLASE"/>
    <property type="match status" value="1"/>
</dbReference>
<protein>
    <submittedName>
        <fullName evidence="4">Pyrimidine-nucleoside phosphorylase Pdp</fullName>
        <ecNumber evidence="4">2.4.2.2</ecNumber>
    </submittedName>
</protein>
<dbReference type="InterPro" id="IPR035902">
    <property type="entry name" value="Nuc_phospho_transferase"/>
</dbReference>
<evidence type="ECO:0000313" key="5">
    <source>
        <dbReference type="Proteomes" id="UP000239833"/>
    </source>
</evidence>
<dbReference type="RefSeq" id="WP_023482583.1">
    <property type="nucleotide sequence ID" value="NZ_CP019651.1"/>
</dbReference>
<dbReference type="GO" id="GO:0004645">
    <property type="term" value="F:1,4-alpha-oligoglucan phosphorylase activity"/>
    <property type="evidence" value="ECO:0007669"/>
    <property type="project" value="InterPro"/>
</dbReference>
<evidence type="ECO:0000313" key="4">
    <source>
        <dbReference type="EMBL" id="AVF25702.1"/>
    </source>
</evidence>
<keyword evidence="2 4" id="KW-0808">Transferase</keyword>
<keyword evidence="3" id="KW-0812">Transmembrane</keyword>
<organism evidence="4 5">
    <name type="scientific">Paenibacillus larvae subsp. larvae</name>
    <dbReference type="NCBI Taxonomy" id="147375"/>
    <lineage>
        <taxon>Bacteria</taxon>
        <taxon>Bacillati</taxon>
        <taxon>Bacillota</taxon>
        <taxon>Bacilli</taxon>
        <taxon>Bacillales</taxon>
        <taxon>Paenibacillaceae</taxon>
        <taxon>Paenibacillus</taxon>
    </lineage>
</organism>
<dbReference type="GO" id="GO:0006206">
    <property type="term" value="P:pyrimidine nucleobase metabolic process"/>
    <property type="evidence" value="ECO:0007669"/>
    <property type="project" value="InterPro"/>
</dbReference>
<name>A0A2L1UC34_9BACL</name>
<dbReference type="GO" id="GO:0005829">
    <property type="term" value="C:cytosol"/>
    <property type="evidence" value="ECO:0007669"/>
    <property type="project" value="TreeGrafter"/>
</dbReference>
<dbReference type="GO" id="GO:0016154">
    <property type="term" value="F:pyrimidine-nucleoside phosphorylase activity"/>
    <property type="evidence" value="ECO:0007669"/>
    <property type="project" value="UniProtKB-EC"/>
</dbReference>
<dbReference type="Proteomes" id="UP000239833">
    <property type="component" value="Chromosome"/>
</dbReference>
<evidence type="ECO:0000256" key="3">
    <source>
        <dbReference type="SAM" id="Phobius"/>
    </source>
</evidence>